<dbReference type="Proteomes" id="UP000246702">
    <property type="component" value="Unassembled WGS sequence"/>
</dbReference>
<evidence type="ECO:0000256" key="2">
    <source>
        <dbReference type="ARBA" id="ARBA00012632"/>
    </source>
</evidence>
<evidence type="ECO:0000256" key="3">
    <source>
        <dbReference type="ARBA" id="ARBA00022801"/>
    </source>
</evidence>
<dbReference type="STRING" id="1450535.A0A317V225"/>
<keyword evidence="3" id="KW-0378">Hydrolase</keyword>
<accession>A0A317V225</accession>
<evidence type="ECO:0000313" key="5">
    <source>
        <dbReference type="Proteomes" id="UP000246702"/>
    </source>
</evidence>
<dbReference type="PROSITE" id="PS00778">
    <property type="entry name" value="HIS_ACID_PHOSPHAT_2"/>
    <property type="match status" value="1"/>
</dbReference>
<reference evidence="4 5" key="1">
    <citation type="submission" date="2016-12" db="EMBL/GenBank/DDBJ databases">
        <title>The genomes of Aspergillus section Nigri reveals drivers in fungal speciation.</title>
        <authorList>
            <consortium name="DOE Joint Genome Institute"/>
            <person name="Vesth T.C."/>
            <person name="Nybo J."/>
            <person name="Theobald S."/>
            <person name="Brandl J."/>
            <person name="Frisvad J.C."/>
            <person name="Nielsen K.F."/>
            <person name="Lyhne E.K."/>
            <person name="Kogle M.E."/>
            <person name="Kuo A."/>
            <person name="Riley R."/>
            <person name="Clum A."/>
            <person name="Nolan M."/>
            <person name="Lipzen A."/>
            <person name="Salamov A."/>
            <person name="Henrissat B."/>
            <person name="Wiebenga A."/>
            <person name="De Vries R.P."/>
            <person name="Grigoriev I.V."/>
            <person name="Mortensen U.H."/>
            <person name="Andersen M.R."/>
            <person name="Baker S.E."/>
        </authorList>
    </citation>
    <scope>NUCLEOTIDE SEQUENCE [LARGE SCALE GENOMIC DNA]</scope>
    <source>
        <strain evidence="4 5">CBS 115572</strain>
    </source>
</reference>
<dbReference type="GO" id="GO:0016158">
    <property type="term" value="F:inositol hexakisphosphate 3-phosphatase activity"/>
    <property type="evidence" value="ECO:0007669"/>
    <property type="project" value="UniProtKB-EC"/>
</dbReference>
<dbReference type="EMBL" id="MSFK01000049">
    <property type="protein sequence ID" value="PWY67078.1"/>
    <property type="molecule type" value="Genomic_DNA"/>
</dbReference>
<dbReference type="Gene3D" id="3.40.50.1240">
    <property type="entry name" value="Phosphoglycerate mutase-like"/>
    <property type="match status" value="1"/>
</dbReference>
<dbReference type="SUPFAM" id="SSF53254">
    <property type="entry name" value="Phosphoglycerate mutase-like"/>
    <property type="match status" value="1"/>
</dbReference>
<dbReference type="PANTHER" id="PTHR11567:SF110">
    <property type="entry name" value="2-PHOSPHOXYLOSE PHOSPHATASE 1"/>
    <property type="match status" value="1"/>
</dbReference>
<dbReference type="AlphaFoldDB" id="A0A317V225"/>
<dbReference type="EC" id="3.1.3.8" evidence="2"/>
<gene>
    <name evidence="4" type="ORF">BO94DRAFT_628933</name>
</gene>
<organism evidence="4 5">
    <name type="scientific">Aspergillus sclerotioniger CBS 115572</name>
    <dbReference type="NCBI Taxonomy" id="1450535"/>
    <lineage>
        <taxon>Eukaryota</taxon>
        <taxon>Fungi</taxon>
        <taxon>Dikarya</taxon>
        <taxon>Ascomycota</taxon>
        <taxon>Pezizomycotina</taxon>
        <taxon>Eurotiomycetes</taxon>
        <taxon>Eurotiomycetidae</taxon>
        <taxon>Eurotiales</taxon>
        <taxon>Aspergillaceae</taxon>
        <taxon>Aspergillus</taxon>
        <taxon>Aspergillus subgen. Circumdati</taxon>
    </lineage>
</organism>
<dbReference type="InterPro" id="IPR033379">
    <property type="entry name" value="Acid_Pase_AS"/>
</dbReference>
<comment type="similarity">
    <text evidence="1">Belongs to the histidine acid phosphatase family.</text>
</comment>
<dbReference type="PANTHER" id="PTHR11567">
    <property type="entry name" value="ACID PHOSPHATASE-RELATED"/>
    <property type="match status" value="1"/>
</dbReference>
<sequence length="484" mass="53893">MLSADDVNVPYPEELSLQSVNLFFRHGARTPTAPVFTKVVCQAPPPDIVLIAIQELGLPKFWPLCAGVKHRRTGLLHDNGQKDAPFRWQRVIETFDSDDGPLLPENSGTLCFHGELTDHGRAGMVALGAELRKLYVDRLGLLPTVVTQPDSICFRASPYPRTLESLQHVIKGFIPPGSAASSFGQPRIVMRSPQEETLLPNEEYCERFIQISRAYARRTADRWNSSADVKYLNRLLCKHMPPTQRVAVDARPSIHAIHDMISSTSASGSVVRLPEEFYDNGVMQIVEHIAYEEEFGIYQQNEEARRLGIGPILGDVVQRMVNQVQSQTGDALPGSSIKLFLAGSHDSTVGAIAASLGSVDLERTGNWPPYGSVLAIELFQDQTTARMLDGGSLRATGRTPLSQLSHQQKQSLQHYYVRLRYNNRVLVVPGCRPPGRNWRGEESFCTLTVFKEIVDRFTPTAWRESCARRLDQACFPATIEPAGY</sequence>
<dbReference type="InterPro" id="IPR000560">
    <property type="entry name" value="His_Pase_clade-2"/>
</dbReference>
<name>A0A317V225_9EURO</name>
<dbReference type="Pfam" id="PF00328">
    <property type="entry name" value="His_Phos_2"/>
    <property type="match status" value="1"/>
</dbReference>
<comment type="caution">
    <text evidence="4">The sequence shown here is derived from an EMBL/GenBank/DDBJ whole genome shotgun (WGS) entry which is preliminary data.</text>
</comment>
<proteinExistence type="inferred from homology"/>
<dbReference type="RefSeq" id="XP_025461800.1">
    <property type="nucleotide sequence ID" value="XM_025617518.1"/>
</dbReference>
<evidence type="ECO:0000313" key="4">
    <source>
        <dbReference type="EMBL" id="PWY67078.1"/>
    </source>
</evidence>
<dbReference type="CDD" id="cd07061">
    <property type="entry name" value="HP_HAP_like"/>
    <property type="match status" value="1"/>
</dbReference>
<dbReference type="OrthoDB" id="10257284at2759"/>
<dbReference type="InterPro" id="IPR050645">
    <property type="entry name" value="Histidine_acid_phosphatase"/>
</dbReference>
<evidence type="ECO:0000256" key="1">
    <source>
        <dbReference type="ARBA" id="ARBA00005375"/>
    </source>
</evidence>
<protein>
    <recommendedName>
        <fullName evidence="2">3-phytase</fullName>
        <ecNumber evidence="2">3.1.3.8</ecNumber>
    </recommendedName>
</protein>
<dbReference type="GeneID" id="37119661"/>
<keyword evidence="5" id="KW-1185">Reference proteome</keyword>
<dbReference type="InterPro" id="IPR029033">
    <property type="entry name" value="His_PPase_superfam"/>
</dbReference>